<evidence type="ECO:0000313" key="2">
    <source>
        <dbReference type="Proteomes" id="UP000435243"/>
    </source>
</evidence>
<proteinExistence type="predicted"/>
<dbReference type="RefSeq" id="WP_160589537.1">
    <property type="nucleotide sequence ID" value="NZ_BAAAFP010000002.1"/>
</dbReference>
<dbReference type="Pfam" id="PF12096">
    <property type="entry name" value="DUF3572"/>
    <property type="match status" value="1"/>
</dbReference>
<gene>
    <name evidence="1" type="ORF">GRI32_00170</name>
</gene>
<organism evidence="1 2">
    <name type="scientific">Alteraurantiacibacter aestuarii</name>
    <dbReference type="NCBI Taxonomy" id="650004"/>
    <lineage>
        <taxon>Bacteria</taxon>
        <taxon>Pseudomonadati</taxon>
        <taxon>Pseudomonadota</taxon>
        <taxon>Alphaproteobacteria</taxon>
        <taxon>Sphingomonadales</taxon>
        <taxon>Erythrobacteraceae</taxon>
        <taxon>Alteraurantiacibacter</taxon>
    </lineage>
</organism>
<dbReference type="EMBL" id="WTYY01000001">
    <property type="protein sequence ID" value="MXO87151.1"/>
    <property type="molecule type" value="Genomic_DNA"/>
</dbReference>
<comment type="caution">
    <text evidence="1">The sequence shown here is derived from an EMBL/GenBank/DDBJ whole genome shotgun (WGS) entry which is preliminary data.</text>
</comment>
<name>A0A844ZF46_9SPHN</name>
<dbReference type="InterPro" id="IPR021955">
    <property type="entry name" value="DUF3572"/>
</dbReference>
<dbReference type="AlphaFoldDB" id="A0A844ZF46"/>
<sequence>MALSALGWILTDDRRAHRFMDLTGLTPEGLRATITEAGTHRAIFDFLCAHEPDLLGAADALGIQPAQLVAAKERLAR</sequence>
<dbReference type="OrthoDB" id="7356934at2"/>
<keyword evidence="2" id="KW-1185">Reference proteome</keyword>
<protein>
    <submittedName>
        <fullName evidence="1">DUF3572 family protein</fullName>
    </submittedName>
</protein>
<reference evidence="1 2" key="1">
    <citation type="submission" date="2019-12" db="EMBL/GenBank/DDBJ databases">
        <title>Genomic-based taxomic classification of the family Erythrobacteraceae.</title>
        <authorList>
            <person name="Xu L."/>
        </authorList>
    </citation>
    <scope>NUCLEOTIDE SEQUENCE [LARGE SCALE GENOMIC DNA]</scope>
    <source>
        <strain evidence="1 2">JCM 16339</strain>
    </source>
</reference>
<evidence type="ECO:0000313" key="1">
    <source>
        <dbReference type="EMBL" id="MXO87151.1"/>
    </source>
</evidence>
<accession>A0A844ZF46</accession>
<dbReference type="Proteomes" id="UP000435243">
    <property type="component" value="Unassembled WGS sequence"/>
</dbReference>